<keyword evidence="5" id="KW-0663">Pyridoxal phosphate</keyword>
<dbReference type="NCBIfam" id="TIGR01141">
    <property type="entry name" value="hisC"/>
    <property type="match status" value="1"/>
</dbReference>
<keyword evidence="3 8" id="KW-0032">Aminotransferase</keyword>
<evidence type="ECO:0000256" key="6">
    <source>
        <dbReference type="ARBA" id="ARBA00023102"/>
    </source>
</evidence>
<gene>
    <name evidence="8" type="ORF">RU87_GL001603</name>
</gene>
<dbReference type="GO" id="GO:0004400">
    <property type="term" value="F:histidinol-phosphate transaminase activity"/>
    <property type="evidence" value="ECO:0007669"/>
    <property type="project" value="InterPro"/>
</dbReference>
<dbReference type="SUPFAM" id="SSF53383">
    <property type="entry name" value="PLP-dependent transferases"/>
    <property type="match status" value="1"/>
</dbReference>
<dbReference type="STRING" id="1348632.GCA_001591745_00990"/>
<evidence type="ECO:0000256" key="5">
    <source>
        <dbReference type="ARBA" id="ARBA00022898"/>
    </source>
</evidence>
<feature type="domain" description="Aminotransferase class I/classII large" evidence="7">
    <location>
        <begin position="25"/>
        <end position="339"/>
    </location>
</feature>
<keyword evidence="6" id="KW-0028">Amino-acid biosynthesis</keyword>
<evidence type="ECO:0000256" key="2">
    <source>
        <dbReference type="ARBA" id="ARBA00011738"/>
    </source>
</evidence>
<accession>A0A2A5RZY6</accession>
<dbReference type="AlphaFoldDB" id="A0A2A5RZY6"/>
<dbReference type="RefSeq" id="WP_068162438.1">
    <property type="nucleotide sequence ID" value="NZ_JXJX01000007.1"/>
</dbReference>
<dbReference type="Pfam" id="PF00155">
    <property type="entry name" value="Aminotran_1_2"/>
    <property type="match status" value="1"/>
</dbReference>
<comment type="cofactor">
    <cofactor evidence="1">
        <name>pyridoxal 5'-phosphate</name>
        <dbReference type="ChEBI" id="CHEBI:597326"/>
    </cofactor>
</comment>
<protein>
    <submittedName>
        <fullName evidence="8">Histidinol-phosphate aminotransferase</fullName>
    </submittedName>
</protein>
<keyword evidence="6" id="KW-0368">Histidine biosynthesis</keyword>
<dbReference type="InterPro" id="IPR004839">
    <property type="entry name" value="Aminotransferase_I/II_large"/>
</dbReference>
<dbReference type="OrthoDB" id="9813612at2"/>
<dbReference type="CDD" id="cd00609">
    <property type="entry name" value="AAT_like"/>
    <property type="match status" value="1"/>
</dbReference>
<dbReference type="PANTHER" id="PTHR43643">
    <property type="entry name" value="HISTIDINOL-PHOSPHATE AMINOTRANSFERASE 2"/>
    <property type="match status" value="1"/>
</dbReference>
<dbReference type="GO" id="GO:0030170">
    <property type="term" value="F:pyridoxal phosphate binding"/>
    <property type="evidence" value="ECO:0007669"/>
    <property type="project" value="InterPro"/>
</dbReference>
<comment type="subunit">
    <text evidence="2">Homodimer.</text>
</comment>
<evidence type="ECO:0000313" key="9">
    <source>
        <dbReference type="Proteomes" id="UP000242246"/>
    </source>
</evidence>
<evidence type="ECO:0000256" key="4">
    <source>
        <dbReference type="ARBA" id="ARBA00022679"/>
    </source>
</evidence>
<comment type="caution">
    <text evidence="8">The sequence shown here is derived from an EMBL/GenBank/DDBJ whole genome shotgun (WGS) entry which is preliminary data.</text>
</comment>
<organism evidence="8 9">
    <name type="scientific">Pseudolactococcus plantarum</name>
    <dbReference type="NCBI Taxonomy" id="1365"/>
    <lineage>
        <taxon>Bacteria</taxon>
        <taxon>Bacillati</taxon>
        <taxon>Bacillota</taxon>
        <taxon>Bacilli</taxon>
        <taxon>Lactobacillales</taxon>
        <taxon>Streptococcaceae</taxon>
        <taxon>Pseudolactococcus</taxon>
    </lineage>
</organism>
<dbReference type="Gene3D" id="3.90.1150.10">
    <property type="entry name" value="Aspartate Aminotransferase, domain 1"/>
    <property type="match status" value="1"/>
</dbReference>
<dbReference type="Gene3D" id="3.40.640.10">
    <property type="entry name" value="Type I PLP-dependent aspartate aminotransferase-like (Major domain)"/>
    <property type="match status" value="1"/>
</dbReference>
<evidence type="ECO:0000259" key="7">
    <source>
        <dbReference type="Pfam" id="PF00155"/>
    </source>
</evidence>
<dbReference type="Proteomes" id="UP000242246">
    <property type="component" value="Unassembled WGS sequence"/>
</dbReference>
<proteinExistence type="predicted"/>
<sequence length="366" mass="41214">MSRFLSKQFKQLTMYEAGEQLGDRYLKLNANESPYPPSPLIKEVISSSHINQLKRYGDISYQALHEALANQVNLAVENVVLGAGADDVLDLIFRTYFQPGDTLLLPNITYPFYETYANSYGYQVAEMLVDDQLQIELSPYIESDEPCVIVNPNAPSGHFHPVSEIERVVQSNPDRLVIVDEAYIDFGGESVAPLVKKYDNLIVVQTFSKSRNLAGARIGYALAAPSLTEDLKKVRGTINPFYLSELQVLTALASLSDDAYFKQSTSQIMTTRDHFSHQLQAAGFYVLPSLTNFVLVKPRHISANDLYEGLKAQHILVRYYTKPVINDYVRISIGLDHDMTRLFDMMLTLDQENHTSVLASMDRKLA</sequence>
<dbReference type="InterPro" id="IPR005861">
    <property type="entry name" value="HisP_aminotrans"/>
</dbReference>
<reference evidence="8 9" key="1">
    <citation type="submission" date="2014-12" db="EMBL/GenBank/DDBJ databases">
        <title>Draft genome sequences of 10 type strains of Lactococcus.</title>
        <authorList>
            <person name="Sun Z."/>
            <person name="Zhong Z."/>
            <person name="Liu W."/>
            <person name="Zhang W."/>
            <person name="Zhang H."/>
        </authorList>
    </citation>
    <scope>NUCLEOTIDE SEQUENCE [LARGE SCALE GENOMIC DNA]</scope>
    <source>
        <strain evidence="8 9">DSM 20686</strain>
    </source>
</reference>
<dbReference type="GO" id="GO:0000105">
    <property type="term" value="P:L-histidine biosynthetic process"/>
    <property type="evidence" value="ECO:0007669"/>
    <property type="project" value="UniProtKB-KW"/>
</dbReference>
<dbReference type="InterPro" id="IPR015422">
    <property type="entry name" value="PyrdxlP-dep_Trfase_small"/>
</dbReference>
<name>A0A2A5RZY6_9LACT</name>
<evidence type="ECO:0000256" key="3">
    <source>
        <dbReference type="ARBA" id="ARBA00022576"/>
    </source>
</evidence>
<dbReference type="InterPro" id="IPR050106">
    <property type="entry name" value="HistidinolP_aminotransfase"/>
</dbReference>
<evidence type="ECO:0000313" key="8">
    <source>
        <dbReference type="EMBL" id="PCS06750.1"/>
    </source>
</evidence>
<dbReference type="PANTHER" id="PTHR43643:SF3">
    <property type="entry name" value="HISTIDINOL-PHOSPHATE AMINOTRANSFERASE"/>
    <property type="match status" value="1"/>
</dbReference>
<dbReference type="InterPro" id="IPR015424">
    <property type="entry name" value="PyrdxlP-dep_Trfase"/>
</dbReference>
<dbReference type="EMBL" id="JXJX01000007">
    <property type="protein sequence ID" value="PCS06750.1"/>
    <property type="molecule type" value="Genomic_DNA"/>
</dbReference>
<evidence type="ECO:0000256" key="1">
    <source>
        <dbReference type="ARBA" id="ARBA00001933"/>
    </source>
</evidence>
<dbReference type="InterPro" id="IPR015421">
    <property type="entry name" value="PyrdxlP-dep_Trfase_major"/>
</dbReference>
<keyword evidence="9" id="KW-1185">Reference proteome</keyword>
<keyword evidence="4 8" id="KW-0808">Transferase</keyword>